<evidence type="ECO:0000313" key="5">
    <source>
        <dbReference type="Proteomes" id="UP001446032"/>
    </source>
</evidence>
<dbReference type="InterPro" id="IPR018337">
    <property type="entry name" value="Cell_wall/Cho-bd_repeat"/>
</dbReference>
<dbReference type="RefSeq" id="WP_303217096.1">
    <property type="nucleotide sequence ID" value="NZ_JBBMEI010000002.1"/>
</dbReference>
<dbReference type="InterPro" id="IPR002931">
    <property type="entry name" value="Transglutaminase-like"/>
</dbReference>
<dbReference type="SUPFAM" id="SSF69360">
    <property type="entry name" value="Cell wall binding repeat"/>
    <property type="match status" value="1"/>
</dbReference>
<comment type="caution">
    <text evidence="4">The sequence shown here is derived from an EMBL/GenBank/DDBJ whole genome shotgun (WGS) entry which is preliminary data.</text>
</comment>
<gene>
    <name evidence="4" type="ORF">WMO75_01405</name>
</gene>
<reference evidence="4 5" key="1">
    <citation type="submission" date="2024-03" db="EMBL/GenBank/DDBJ databases">
        <title>Human intestinal bacterial collection.</title>
        <authorList>
            <person name="Pauvert C."/>
            <person name="Hitch T.C.A."/>
            <person name="Clavel T."/>
        </authorList>
    </citation>
    <scope>NUCLEOTIDE SEQUENCE [LARGE SCALE GENOMIC DNA]</scope>
    <source>
        <strain evidence="4 5">CLA-AA-H95</strain>
    </source>
</reference>
<evidence type="ECO:0000256" key="2">
    <source>
        <dbReference type="PROSITE-ProRule" id="PRU00591"/>
    </source>
</evidence>
<protein>
    <submittedName>
        <fullName evidence="4">Transglutaminase domain-containing protein</fullName>
    </submittedName>
</protein>
<dbReference type="Proteomes" id="UP001446032">
    <property type="component" value="Unassembled WGS sequence"/>
</dbReference>
<evidence type="ECO:0000259" key="3">
    <source>
        <dbReference type="SMART" id="SM00460"/>
    </source>
</evidence>
<proteinExistence type="predicted"/>
<keyword evidence="1" id="KW-0677">Repeat</keyword>
<organism evidence="4 5">
    <name type="scientific">Blautia intestinihominis</name>
    <dbReference type="NCBI Taxonomy" id="3133152"/>
    <lineage>
        <taxon>Bacteria</taxon>
        <taxon>Bacillati</taxon>
        <taxon>Bacillota</taxon>
        <taxon>Clostridia</taxon>
        <taxon>Lachnospirales</taxon>
        <taxon>Lachnospiraceae</taxon>
        <taxon>Blautia</taxon>
    </lineage>
</organism>
<dbReference type="Gene3D" id="2.10.270.10">
    <property type="entry name" value="Cholin Binding"/>
    <property type="match status" value="1"/>
</dbReference>
<dbReference type="InterPro" id="IPR038765">
    <property type="entry name" value="Papain-like_cys_pep_sf"/>
</dbReference>
<accession>A0ABV1AFS8</accession>
<dbReference type="SUPFAM" id="SSF54001">
    <property type="entry name" value="Cysteine proteinases"/>
    <property type="match status" value="1"/>
</dbReference>
<sequence length="267" mass="30581">MKEKAWKNVIAVLIIALALMAGGINVSAASGITIRQGKVYQNNKVYTGWFSQNNGKYYSVKGIRAKGWKKISNKYYYFDRNSRLITNHIVGSKTTGYFYVDKTGVRVTTKEIRQAVAFVMRYSKATDLPSKRLRTCFRTLLNYPYYNMTDHAPRANQIASCAGYMFTYRRGDCYYYASTMAYIARVLGYDARVACGAVTARGPYAALSPHGWCEVKYGNAWKMLDCSMQRAHTNKNLCLVTRKQYPFRLRCDRVYTMKSSYGTIKWA</sequence>
<keyword evidence="5" id="KW-1185">Reference proteome</keyword>
<dbReference type="Pfam" id="PF01841">
    <property type="entry name" value="Transglut_core"/>
    <property type="match status" value="1"/>
</dbReference>
<feature type="domain" description="Transglutaminase-like" evidence="3">
    <location>
        <begin position="165"/>
        <end position="228"/>
    </location>
</feature>
<feature type="repeat" description="Cell wall-binding" evidence="2">
    <location>
        <begin position="65"/>
        <end position="84"/>
    </location>
</feature>
<dbReference type="PROSITE" id="PS51170">
    <property type="entry name" value="CW"/>
    <property type="match status" value="1"/>
</dbReference>
<dbReference type="Gene3D" id="3.10.620.30">
    <property type="match status" value="1"/>
</dbReference>
<evidence type="ECO:0000313" key="4">
    <source>
        <dbReference type="EMBL" id="MEQ2357008.1"/>
    </source>
</evidence>
<name>A0ABV1AFS8_9FIRM</name>
<evidence type="ECO:0000256" key="1">
    <source>
        <dbReference type="ARBA" id="ARBA00022737"/>
    </source>
</evidence>
<dbReference type="SMART" id="SM00460">
    <property type="entry name" value="TGc"/>
    <property type="match status" value="1"/>
</dbReference>
<dbReference type="EMBL" id="JBBMEI010000002">
    <property type="protein sequence ID" value="MEQ2357008.1"/>
    <property type="molecule type" value="Genomic_DNA"/>
</dbReference>